<evidence type="ECO:0000256" key="9">
    <source>
        <dbReference type="ARBA" id="ARBA00048995"/>
    </source>
</evidence>
<evidence type="ECO:0000256" key="1">
    <source>
        <dbReference type="ARBA" id="ARBA00001946"/>
    </source>
</evidence>
<comment type="catalytic activity">
    <reaction evidence="9 10">
        <text>oxaloacetate + phosphate = phosphoenolpyruvate + hydrogencarbonate</text>
        <dbReference type="Rhea" id="RHEA:28370"/>
        <dbReference type="ChEBI" id="CHEBI:16452"/>
        <dbReference type="ChEBI" id="CHEBI:17544"/>
        <dbReference type="ChEBI" id="CHEBI:43474"/>
        <dbReference type="ChEBI" id="CHEBI:58702"/>
        <dbReference type="EC" id="4.1.1.31"/>
    </reaction>
</comment>
<dbReference type="SUPFAM" id="SSF51621">
    <property type="entry name" value="Phosphoenolpyruvate/pyruvate domain"/>
    <property type="match status" value="1"/>
</dbReference>
<evidence type="ECO:0000256" key="12">
    <source>
        <dbReference type="PROSITE-ProRule" id="PRU10112"/>
    </source>
</evidence>
<dbReference type="InterPro" id="IPR021135">
    <property type="entry name" value="PEP_COase"/>
</dbReference>
<sequence>MEECAAVADTDAVSTSAPETPAPDAALRGDIKALGELLGQTLVRQEGQQLLDLVEQIRALTRSAEPGAGDEAQARLAELDLSTAIRLVRAFSSYFYLANVTEQVHRARELHAERATSGSWLSRAVDRIGAAIEDPESKVTRDWVEEVVNRLSARPVFTAHPTEAARRTILGKLRLIAQLLDANPFPQPGTAADPVAQRRAERRLQELVESLWQTDELRVARPEPTDEARNALYYLDELHGSAVPDVLDELAAELERIGVRLPVDARPLTFGSWIGGDRDGNPNVTPLLTLEILALQHERAVDDALKIVEGLRNSLSTSNRIASITPELEESLAKDLAALPDIPARYKRLNQEEPYRLKATCVRQKLLNTRKRIGKGRAHVPGQDYLNGEELVADLLLMRDSLLADRGELIARGSLDQVIRTVSAFGLQLATLDVREHADAHHHAIGQLIDRLGIESWRYEDMPREYRAGLLAKELRSRRPLAKLPEKIHRDGVEGFDAWGGAAPLLDPAAAKTFGVFTAIRETIERFGPDVIESYIISMCRGVDDVYAAALLAREAGLIDLRGGRAQIGFVPLLEQVAELRQADAILDELLSDPSYRKLVRLRGDVQEIMLGYSDSNKDAGIATSQWEIHLAQRKLRDVAHRHGVRLRLFHGRGGTVGRGGGPTHEAVLAQPWGTLEGEIKVTEQGEVISDKYALPSLARENLELTVAATLEASVLHIGPRQSADALARWSAAMAGISDAAYARYRTLADDPDLPRYFLASTPVDQLGDLHLGSRPSRRPDSGASLDGLRAIPWVFGWTQSRQIVPGWFGVGTGLAAAYAAGHEDVLAEMYADWHFFRNFLSNVAMTLAKTDLRIARLYVEQLVPDELKRIFDTIVEEHDLTVAQVLKVTGQTELLGHDPVLARTLQIRDRYLDPISYLQVALLKRHREALAAGETPDPQLSRALLLTVNGVAAGLRNTG</sequence>
<evidence type="ECO:0000313" key="15">
    <source>
        <dbReference type="Proteomes" id="UP000676325"/>
    </source>
</evidence>
<dbReference type="PROSITE" id="PS00393">
    <property type="entry name" value="PEPCASE_2"/>
    <property type="match status" value="1"/>
</dbReference>
<evidence type="ECO:0000313" key="14">
    <source>
        <dbReference type="EMBL" id="MBR7827281.1"/>
    </source>
</evidence>
<evidence type="ECO:0000256" key="8">
    <source>
        <dbReference type="ARBA" id="ARBA00023300"/>
    </source>
</evidence>
<reference evidence="14" key="1">
    <citation type="submission" date="2021-04" db="EMBL/GenBank/DDBJ databases">
        <title>Genome based classification of Actinospica acidithermotolerans sp. nov., an actinobacterium isolated from an Indonesian hot spring.</title>
        <authorList>
            <person name="Kusuma A.B."/>
            <person name="Putra K.E."/>
            <person name="Nafisah S."/>
            <person name="Loh J."/>
            <person name="Nouioui I."/>
            <person name="Goodfellow M."/>
        </authorList>
    </citation>
    <scope>NUCLEOTIDE SEQUENCE</scope>
    <source>
        <strain evidence="14">MGRD01-02</strain>
    </source>
</reference>
<protein>
    <recommendedName>
        <fullName evidence="5 10">Phosphoenolpyruvate carboxylase</fullName>
        <shortName evidence="10">PEPC</shortName>
        <shortName evidence="10">PEPCase</shortName>
        <ecNumber evidence="4 10">4.1.1.31</ecNumber>
    </recommendedName>
</protein>
<dbReference type="GO" id="GO:0006099">
    <property type="term" value="P:tricarboxylic acid cycle"/>
    <property type="evidence" value="ECO:0007669"/>
    <property type="project" value="InterPro"/>
</dbReference>
<comment type="similarity">
    <text evidence="3 10">Belongs to the PEPCase type 1 family.</text>
</comment>
<dbReference type="Gene3D" id="1.20.1440.90">
    <property type="entry name" value="Phosphoenolpyruvate/pyruvate domain"/>
    <property type="match status" value="1"/>
</dbReference>
<dbReference type="EC" id="4.1.1.31" evidence="4 10"/>
<evidence type="ECO:0000256" key="10">
    <source>
        <dbReference type="HAMAP-Rule" id="MF_00595"/>
    </source>
</evidence>
<keyword evidence="7 10" id="KW-0456">Lyase</keyword>
<dbReference type="HAMAP" id="MF_00595">
    <property type="entry name" value="PEPcase_type1"/>
    <property type="match status" value="1"/>
</dbReference>
<organism evidence="14 15">
    <name type="scientific">Actinospica acidithermotolerans</name>
    <dbReference type="NCBI Taxonomy" id="2828514"/>
    <lineage>
        <taxon>Bacteria</taxon>
        <taxon>Bacillati</taxon>
        <taxon>Actinomycetota</taxon>
        <taxon>Actinomycetes</taxon>
        <taxon>Catenulisporales</taxon>
        <taxon>Actinospicaceae</taxon>
        <taxon>Actinospica</taxon>
    </lineage>
</organism>
<proteinExistence type="inferred from homology"/>
<evidence type="ECO:0000256" key="2">
    <source>
        <dbReference type="ARBA" id="ARBA00003670"/>
    </source>
</evidence>
<comment type="subunit">
    <text evidence="10">Homotetramer.</text>
</comment>
<dbReference type="InterPro" id="IPR015813">
    <property type="entry name" value="Pyrv/PenolPyrv_kinase-like_dom"/>
</dbReference>
<keyword evidence="6 10" id="KW-0460">Magnesium</keyword>
<dbReference type="EMBL" id="JAGSOH010000031">
    <property type="protein sequence ID" value="MBR7827281.1"/>
    <property type="molecule type" value="Genomic_DNA"/>
</dbReference>
<dbReference type="GO" id="GO:0015977">
    <property type="term" value="P:carbon fixation"/>
    <property type="evidence" value="ECO:0007669"/>
    <property type="project" value="UniProtKB-UniRule"/>
</dbReference>
<name>A0A941E971_9ACTN</name>
<dbReference type="GO" id="GO:0006107">
    <property type="term" value="P:oxaloacetate metabolic process"/>
    <property type="evidence" value="ECO:0007669"/>
    <property type="project" value="UniProtKB-UniRule"/>
</dbReference>
<evidence type="ECO:0000256" key="13">
    <source>
        <dbReference type="SAM" id="MobiDB-lite"/>
    </source>
</evidence>
<dbReference type="Pfam" id="PF00311">
    <property type="entry name" value="PEPcase"/>
    <property type="match status" value="1"/>
</dbReference>
<comment type="cofactor">
    <cofactor evidence="1 10">
        <name>Mg(2+)</name>
        <dbReference type="ChEBI" id="CHEBI:18420"/>
    </cofactor>
</comment>
<evidence type="ECO:0000256" key="3">
    <source>
        <dbReference type="ARBA" id="ARBA00008346"/>
    </source>
</evidence>
<dbReference type="Proteomes" id="UP000676325">
    <property type="component" value="Unassembled WGS sequence"/>
</dbReference>
<evidence type="ECO:0000256" key="5">
    <source>
        <dbReference type="ARBA" id="ARBA00022419"/>
    </source>
</evidence>
<dbReference type="PANTHER" id="PTHR30523">
    <property type="entry name" value="PHOSPHOENOLPYRUVATE CARBOXYLASE"/>
    <property type="match status" value="1"/>
</dbReference>
<accession>A0A941E971</accession>
<dbReference type="GO" id="GO:0005829">
    <property type="term" value="C:cytosol"/>
    <property type="evidence" value="ECO:0007669"/>
    <property type="project" value="TreeGrafter"/>
</dbReference>
<dbReference type="GO" id="GO:0000287">
    <property type="term" value="F:magnesium ion binding"/>
    <property type="evidence" value="ECO:0007669"/>
    <property type="project" value="UniProtKB-UniRule"/>
</dbReference>
<dbReference type="PANTHER" id="PTHR30523:SF6">
    <property type="entry name" value="PHOSPHOENOLPYRUVATE CARBOXYLASE"/>
    <property type="match status" value="1"/>
</dbReference>
<comment type="caution">
    <text evidence="14">The sequence shown here is derived from an EMBL/GenBank/DDBJ whole genome shotgun (WGS) entry which is preliminary data.</text>
</comment>
<dbReference type="NCBIfam" id="NF000584">
    <property type="entry name" value="PRK00009.1"/>
    <property type="match status" value="1"/>
</dbReference>
<dbReference type="PROSITE" id="PS00781">
    <property type="entry name" value="PEPCASE_1"/>
    <property type="match status" value="1"/>
</dbReference>
<evidence type="ECO:0000256" key="4">
    <source>
        <dbReference type="ARBA" id="ARBA00012305"/>
    </source>
</evidence>
<evidence type="ECO:0000256" key="11">
    <source>
        <dbReference type="PROSITE-ProRule" id="PRU10111"/>
    </source>
</evidence>
<evidence type="ECO:0000256" key="6">
    <source>
        <dbReference type="ARBA" id="ARBA00022842"/>
    </source>
</evidence>
<dbReference type="GO" id="GO:0008964">
    <property type="term" value="F:phosphoenolpyruvate carboxylase activity"/>
    <property type="evidence" value="ECO:0007669"/>
    <property type="project" value="UniProtKB-UniRule"/>
</dbReference>
<feature type="active site" evidence="10 11">
    <location>
        <position position="160"/>
    </location>
</feature>
<feature type="active site" evidence="10 12">
    <location>
        <position position="618"/>
    </location>
</feature>
<dbReference type="InterPro" id="IPR018129">
    <property type="entry name" value="PEP_COase_Lys_AS"/>
</dbReference>
<dbReference type="PRINTS" id="PR00150">
    <property type="entry name" value="PEPCARBXLASE"/>
</dbReference>
<evidence type="ECO:0000256" key="7">
    <source>
        <dbReference type="ARBA" id="ARBA00023239"/>
    </source>
</evidence>
<feature type="region of interest" description="Disordered" evidence="13">
    <location>
        <begin position="1"/>
        <end position="24"/>
    </location>
</feature>
<dbReference type="InterPro" id="IPR033129">
    <property type="entry name" value="PEPCASE_His_AS"/>
</dbReference>
<dbReference type="AlphaFoldDB" id="A0A941E971"/>
<keyword evidence="15" id="KW-1185">Reference proteome</keyword>
<dbReference type="InterPro" id="IPR022805">
    <property type="entry name" value="PEP_COase_bac/pln-type"/>
</dbReference>
<gene>
    <name evidence="10 14" type="primary">ppc</name>
    <name evidence="14" type="ORF">KDK95_13270</name>
</gene>
<comment type="function">
    <text evidence="2 10">Forms oxaloacetate, a four-carbon dicarboxylic acid source for the tricarboxylic acid cycle.</text>
</comment>
<keyword evidence="8 10" id="KW-0120">Carbon dioxide fixation</keyword>